<reference evidence="1 2" key="1">
    <citation type="submission" date="2019-07" db="EMBL/GenBank/DDBJ databases">
        <title>Genomic Encyclopedia of Archaeal and Bacterial Type Strains, Phase II (KMG-II): from individual species to whole genera.</title>
        <authorList>
            <person name="Goeker M."/>
        </authorList>
    </citation>
    <scope>NUCLEOTIDE SEQUENCE [LARGE SCALE GENOMIC DNA]</scope>
    <source>
        <strain evidence="1 2">DSM 18850</strain>
    </source>
</reference>
<dbReference type="EMBL" id="VNHX01000001">
    <property type="protein sequence ID" value="TYP98416.1"/>
    <property type="molecule type" value="Genomic_DNA"/>
</dbReference>
<protein>
    <submittedName>
        <fullName evidence="1">Uncharacterized protein</fullName>
    </submittedName>
</protein>
<proteinExistence type="predicted"/>
<sequence length="68" mass="7657">MINSFFTNSPNSTAIQMLATTRIVYKHLTSTRSFLIELRLIAFLMTGMLPKKNTLSVELAKRSPRTGP</sequence>
<comment type="caution">
    <text evidence="1">The sequence shown here is derived from an EMBL/GenBank/DDBJ whole genome shotgun (WGS) entry which is preliminary data.</text>
</comment>
<keyword evidence="2" id="KW-1185">Reference proteome</keyword>
<evidence type="ECO:0000313" key="2">
    <source>
        <dbReference type="Proteomes" id="UP000325105"/>
    </source>
</evidence>
<accession>A0A5S5DTT2</accession>
<organism evidence="1 2">
    <name type="scientific">Sphingobacterium allocomposti</name>
    <dbReference type="NCBI Taxonomy" id="415956"/>
    <lineage>
        <taxon>Bacteria</taxon>
        <taxon>Pseudomonadati</taxon>
        <taxon>Bacteroidota</taxon>
        <taxon>Sphingobacteriia</taxon>
        <taxon>Sphingobacteriales</taxon>
        <taxon>Sphingobacteriaceae</taxon>
        <taxon>Sphingobacterium</taxon>
    </lineage>
</organism>
<name>A0A5S5DTT2_9SPHI</name>
<dbReference type="AlphaFoldDB" id="A0A5S5DTT2"/>
<evidence type="ECO:0000313" key="1">
    <source>
        <dbReference type="EMBL" id="TYP98416.1"/>
    </source>
</evidence>
<dbReference type="Proteomes" id="UP000325105">
    <property type="component" value="Unassembled WGS sequence"/>
</dbReference>
<gene>
    <name evidence="1" type="ORF">BC792_10170</name>
</gene>